<protein>
    <submittedName>
        <fullName evidence="2">Class IV adenylate cyclase</fullName>
    </submittedName>
</protein>
<accession>A0A9D6LPF4</accession>
<dbReference type="EMBL" id="JACQCQ010000002">
    <property type="protein sequence ID" value="MBI3627243.1"/>
    <property type="molecule type" value="Genomic_DNA"/>
</dbReference>
<dbReference type="SMART" id="SM01118">
    <property type="entry name" value="CYTH"/>
    <property type="match status" value="1"/>
</dbReference>
<evidence type="ECO:0000259" key="1">
    <source>
        <dbReference type="PROSITE" id="PS51707"/>
    </source>
</evidence>
<dbReference type="NCBIfam" id="TIGR00318">
    <property type="entry name" value="cyaB"/>
    <property type="match status" value="1"/>
</dbReference>
<dbReference type="PANTHER" id="PTHR21028">
    <property type="entry name" value="SI:CH211-156B7.4"/>
    <property type="match status" value="1"/>
</dbReference>
<name>A0A9D6LPF4_9BACT</name>
<reference evidence="2" key="1">
    <citation type="submission" date="2020-07" db="EMBL/GenBank/DDBJ databases">
        <title>Huge and variable diversity of episymbiotic CPR bacteria and DPANN archaea in groundwater ecosystems.</title>
        <authorList>
            <person name="He C.Y."/>
            <person name="Keren R."/>
            <person name="Whittaker M."/>
            <person name="Farag I.F."/>
            <person name="Doudna J."/>
            <person name="Cate J.H.D."/>
            <person name="Banfield J.F."/>
        </authorList>
    </citation>
    <scope>NUCLEOTIDE SEQUENCE</scope>
    <source>
        <strain evidence="2">NC_groundwater_972_Pr1_S-0.2um_49_27</strain>
    </source>
</reference>
<dbReference type="InterPro" id="IPR033469">
    <property type="entry name" value="CYTH-like_dom_sf"/>
</dbReference>
<dbReference type="SUPFAM" id="SSF55154">
    <property type="entry name" value="CYTH-like phosphatases"/>
    <property type="match status" value="1"/>
</dbReference>
<proteinExistence type="predicted"/>
<gene>
    <name evidence="2" type="primary">cyaB</name>
    <name evidence="2" type="ORF">HY220_00625</name>
</gene>
<dbReference type="Pfam" id="PF01928">
    <property type="entry name" value="CYTH"/>
    <property type="match status" value="1"/>
</dbReference>
<dbReference type="AlphaFoldDB" id="A0A9D6LPF4"/>
<sequence length="174" mass="20743">MKEIEIKFMVASFDAIIPKLKKLGARCEWKGLEESYFFDTRSKTLKSKRQMLRLRRWQGHSNSLTLKLEPEKDSAKFKIRDEYQITISDINVMRNILKFLGFREYMRYKKCREHWRVQDAAIELDTVYNLKFVEIEGSREAIHKMAAELGLDWSAMTTKGYLSIIRDLRRKPGR</sequence>
<dbReference type="InterPro" id="IPR008173">
    <property type="entry name" value="Adenylyl_cyclase_CyaB"/>
</dbReference>
<dbReference type="PANTHER" id="PTHR21028:SF2">
    <property type="entry name" value="CYTH DOMAIN-CONTAINING PROTEIN"/>
    <property type="match status" value="1"/>
</dbReference>
<evidence type="ECO:0000313" key="3">
    <source>
        <dbReference type="Proteomes" id="UP000808388"/>
    </source>
</evidence>
<evidence type="ECO:0000313" key="2">
    <source>
        <dbReference type="EMBL" id="MBI3627243.1"/>
    </source>
</evidence>
<comment type="caution">
    <text evidence="2">The sequence shown here is derived from an EMBL/GenBank/DDBJ whole genome shotgun (WGS) entry which is preliminary data.</text>
</comment>
<dbReference type="InterPro" id="IPR023577">
    <property type="entry name" value="CYTH_domain"/>
</dbReference>
<dbReference type="CDD" id="cd07890">
    <property type="entry name" value="CYTH-like_AC_IV-like"/>
    <property type="match status" value="1"/>
</dbReference>
<organism evidence="2 3">
    <name type="scientific">Candidatus Sungiibacteriota bacterium</name>
    <dbReference type="NCBI Taxonomy" id="2750080"/>
    <lineage>
        <taxon>Bacteria</taxon>
        <taxon>Candidatus Sungiibacteriota</taxon>
    </lineage>
</organism>
<feature type="domain" description="CYTH" evidence="1">
    <location>
        <begin position="1"/>
        <end position="167"/>
    </location>
</feature>
<dbReference type="Proteomes" id="UP000808388">
    <property type="component" value="Unassembled WGS sequence"/>
</dbReference>
<dbReference type="Gene3D" id="2.40.320.10">
    <property type="entry name" value="Hypothetical Protein Pfu-838710-001"/>
    <property type="match status" value="1"/>
</dbReference>
<dbReference type="PROSITE" id="PS51707">
    <property type="entry name" value="CYTH"/>
    <property type="match status" value="1"/>
</dbReference>